<dbReference type="PIRSF" id="PIRSF037037">
    <property type="entry name" value="Kelch-like_protein_gigaxonin"/>
    <property type="match status" value="1"/>
</dbReference>
<dbReference type="Ensembl" id="ENSCCRT00015039340.1">
    <property type="protein sequence ID" value="ENSCCRP00015038029.1"/>
    <property type="gene ID" value="ENSCCRG00015015832.1"/>
</dbReference>
<dbReference type="InterPro" id="IPR000210">
    <property type="entry name" value="BTB/POZ_dom"/>
</dbReference>
<sequence length="679" mass="76189">MADDLVSCTAGARGAVPSAQPCAKQKYRSDAHSQGLLDGLLMLRQGGILFDVVLLVEGKAIQAHRILLAASCDYFRGMFAGGLQEMQQTEIPVHGVTYTAMTKLLDFIYTSELELDLDTVQEVLYAATLLQVQDVIGFCCDFLFSWLDDDNILEVEKLADIYGLDQLGEKIRSYLLKNIQNFSRTPVYRKLPPEKILSVLSSDDLEVNSESEVFEAALHYHYTPEQVEKEEVCLQDPLQLLEAVRFCLMEKNVLQRLHSRLKQCPLRDSVAAALRYHSQELWQPVMQTPLTQPRCSSQCIVGFGGMYSSSALVDNEERFQVFHPSWGEWCSLAADRAPRMSNMGIAVLNNFVYLIGGDKNTSSFRAEARCWRYDPRHNTWCTIEPLRQQHADHCVCVFDKYIYAIGGRDYTNELDCVERYNPQTNTWEYVAPLKREVYAHAGAVIDGKIYIACGRRGMAYLKETYCYDPSSNHWSMCAEGPVERAWHGMAALNGRAYVIGGSNDGCGYRRDVLKVACYNPIADVWSVVSPLPAGHGEPGVAVLDGCIYILGGRSHDKGSRMKYVHIYNVEEDRWDSGTALEDRVSGLSACVLLLPRAATAQARSWEQRAKASWEEVDWDDSDNSTERKQKPSEQQTDSSSIKLKQVLGDVCHLLGPGVKIQISSCEPLESVPSLTHQHE</sequence>
<dbReference type="InterPro" id="IPR015915">
    <property type="entry name" value="Kelch-typ_b-propeller"/>
</dbReference>
<evidence type="ECO:0000313" key="5">
    <source>
        <dbReference type="Ensembl" id="ENSCCRP00015038029.1"/>
    </source>
</evidence>
<dbReference type="SMART" id="SM00612">
    <property type="entry name" value="Kelch"/>
    <property type="match status" value="5"/>
</dbReference>
<evidence type="ECO:0000256" key="2">
    <source>
        <dbReference type="ARBA" id="ARBA00022737"/>
    </source>
</evidence>
<dbReference type="FunFam" id="3.30.710.10:FF:000083">
    <property type="entry name" value="Kelch-like family member 22"/>
    <property type="match status" value="1"/>
</dbReference>
<dbReference type="SMART" id="SM00225">
    <property type="entry name" value="BTB"/>
    <property type="match status" value="1"/>
</dbReference>
<dbReference type="UniPathway" id="UPA00143"/>
<evidence type="ECO:0000313" key="6">
    <source>
        <dbReference type="Proteomes" id="UP000694700"/>
    </source>
</evidence>
<dbReference type="Pfam" id="PF01344">
    <property type="entry name" value="Kelch_1"/>
    <property type="match status" value="1"/>
</dbReference>
<dbReference type="GO" id="GO:1904263">
    <property type="term" value="P:positive regulation of TORC1 signaling"/>
    <property type="evidence" value="ECO:0007669"/>
    <property type="project" value="TreeGrafter"/>
</dbReference>
<dbReference type="Pfam" id="PF24681">
    <property type="entry name" value="Kelch_KLHDC2_KLHL20_DRC7"/>
    <property type="match status" value="1"/>
</dbReference>
<dbReference type="GO" id="GO:0006513">
    <property type="term" value="P:protein monoubiquitination"/>
    <property type="evidence" value="ECO:0007669"/>
    <property type="project" value="TreeGrafter"/>
</dbReference>
<dbReference type="SUPFAM" id="SSF117281">
    <property type="entry name" value="Kelch motif"/>
    <property type="match status" value="1"/>
</dbReference>
<dbReference type="SUPFAM" id="SSF54695">
    <property type="entry name" value="POZ domain"/>
    <property type="match status" value="1"/>
</dbReference>
<protein>
    <submittedName>
        <fullName evidence="5">Kelch-like family member 22</fullName>
    </submittedName>
</protein>
<feature type="domain" description="BTB" evidence="4">
    <location>
        <begin position="50"/>
        <end position="117"/>
    </location>
</feature>
<feature type="compositionally biased region" description="Polar residues" evidence="3">
    <location>
        <begin position="632"/>
        <end position="641"/>
    </location>
</feature>
<dbReference type="Gene3D" id="2.120.10.80">
    <property type="entry name" value="Kelch-type beta propeller"/>
    <property type="match status" value="1"/>
</dbReference>
<name>A0A8C1UJI3_CYPCA</name>
<dbReference type="Proteomes" id="UP000694700">
    <property type="component" value="Unplaced"/>
</dbReference>
<dbReference type="PANTHER" id="PTHR45632">
    <property type="entry name" value="LD33804P"/>
    <property type="match status" value="1"/>
</dbReference>
<dbReference type="InterPro" id="IPR006652">
    <property type="entry name" value="Kelch_1"/>
</dbReference>
<dbReference type="GO" id="GO:0005634">
    <property type="term" value="C:nucleus"/>
    <property type="evidence" value="ECO:0007669"/>
    <property type="project" value="TreeGrafter"/>
</dbReference>
<feature type="region of interest" description="Disordered" evidence="3">
    <location>
        <begin position="613"/>
        <end position="641"/>
    </location>
</feature>
<dbReference type="InterPro" id="IPR011333">
    <property type="entry name" value="SKP1/BTB/POZ_sf"/>
</dbReference>
<proteinExistence type="predicted"/>
<keyword evidence="1" id="KW-0880">Kelch repeat</keyword>
<dbReference type="InterPro" id="IPR011705">
    <property type="entry name" value="BACK"/>
</dbReference>
<reference evidence="5" key="1">
    <citation type="submission" date="2025-08" db="UniProtKB">
        <authorList>
            <consortium name="Ensembl"/>
        </authorList>
    </citation>
    <scope>IDENTIFICATION</scope>
</reference>
<dbReference type="Pfam" id="PF00651">
    <property type="entry name" value="BTB"/>
    <property type="match status" value="1"/>
</dbReference>
<dbReference type="GO" id="GO:0005827">
    <property type="term" value="C:polar microtubule"/>
    <property type="evidence" value="ECO:0007669"/>
    <property type="project" value="TreeGrafter"/>
</dbReference>
<dbReference type="AlphaFoldDB" id="A0A8C1UJI3"/>
<evidence type="ECO:0000259" key="4">
    <source>
        <dbReference type="PROSITE" id="PS50097"/>
    </source>
</evidence>
<dbReference type="PANTHER" id="PTHR45632:SF5">
    <property type="entry name" value="KELCH-LIKE PROTEIN 22"/>
    <property type="match status" value="1"/>
</dbReference>
<keyword evidence="2" id="KW-0677">Repeat</keyword>
<dbReference type="GO" id="GO:0043161">
    <property type="term" value="P:proteasome-mediated ubiquitin-dependent protein catabolic process"/>
    <property type="evidence" value="ECO:0007669"/>
    <property type="project" value="TreeGrafter"/>
</dbReference>
<dbReference type="GO" id="GO:0005829">
    <property type="term" value="C:cytosol"/>
    <property type="evidence" value="ECO:0007669"/>
    <property type="project" value="TreeGrafter"/>
</dbReference>
<evidence type="ECO:0000256" key="1">
    <source>
        <dbReference type="ARBA" id="ARBA00022441"/>
    </source>
</evidence>
<accession>A0A8C1UJI3</accession>
<organism evidence="5 6">
    <name type="scientific">Cyprinus carpio</name>
    <name type="common">Common carp</name>
    <dbReference type="NCBI Taxonomy" id="7962"/>
    <lineage>
        <taxon>Eukaryota</taxon>
        <taxon>Metazoa</taxon>
        <taxon>Chordata</taxon>
        <taxon>Craniata</taxon>
        <taxon>Vertebrata</taxon>
        <taxon>Euteleostomi</taxon>
        <taxon>Actinopterygii</taxon>
        <taxon>Neopterygii</taxon>
        <taxon>Teleostei</taxon>
        <taxon>Ostariophysi</taxon>
        <taxon>Cypriniformes</taxon>
        <taxon>Cyprinidae</taxon>
        <taxon>Cyprininae</taxon>
        <taxon>Cyprinus</taxon>
    </lineage>
</organism>
<dbReference type="GO" id="GO:0031463">
    <property type="term" value="C:Cul3-RING ubiquitin ligase complex"/>
    <property type="evidence" value="ECO:0007669"/>
    <property type="project" value="TreeGrafter"/>
</dbReference>
<dbReference type="InterPro" id="IPR017096">
    <property type="entry name" value="BTB-kelch_protein"/>
</dbReference>
<feature type="compositionally biased region" description="Acidic residues" evidence="3">
    <location>
        <begin position="614"/>
        <end position="623"/>
    </location>
</feature>
<dbReference type="Gene3D" id="3.30.710.10">
    <property type="entry name" value="Potassium Channel Kv1.1, Chain A"/>
    <property type="match status" value="1"/>
</dbReference>
<dbReference type="SMART" id="SM00875">
    <property type="entry name" value="BACK"/>
    <property type="match status" value="1"/>
</dbReference>
<dbReference type="Gene3D" id="1.25.40.420">
    <property type="match status" value="1"/>
</dbReference>
<dbReference type="Pfam" id="PF07707">
    <property type="entry name" value="BACK"/>
    <property type="match status" value="1"/>
</dbReference>
<evidence type="ECO:0000256" key="3">
    <source>
        <dbReference type="SAM" id="MobiDB-lite"/>
    </source>
</evidence>
<dbReference type="GO" id="GO:0072686">
    <property type="term" value="C:mitotic spindle"/>
    <property type="evidence" value="ECO:0007669"/>
    <property type="project" value="TreeGrafter"/>
</dbReference>
<dbReference type="PROSITE" id="PS50097">
    <property type="entry name" value="BTB"/>
    <property type="match status" value="1"/>
</dbReference>